<evidence type="ECO:0000259" key="1">
    <source>
        <dbReference type="Pfam" id="PF00534"/>
    </source>
</evidence>
<evidence type="ECO:0000313" key="2">
    <source>
        <dbReference type="EMBL" id="KAA6322350.1"/>
    </source>
</evidence>
<accession>A0A5J4QN37</accession>
<comment type="caution">
    <text evidence="2">The sequence shown here is derived from an EMBL/GenBank/DDBJ whole genome shotgun (WGS) entry which is preliminary data.</text>
</comment>
<keyword evidence="2" id="KW-0808">Transferase</keyword>
<keyword evidence="2" id="KW-0328">Glycosyltransferase</keyword>
<dbReference type="InterPro" id="IPR001296">
    <property type="entry name" value="Glyco_trans_1"/>
</dbReference>
<dbReference type="EMBL" id="SNRY01003068">
    <property type="protein sequence ID" value="KAA6322350.1"/>
    <property type="molecule type" value="Genomic_DNA"/>
</dbReference>
<name>A0A5J4QN37_9ZZZZ</name>
<dbReference type="AlphaFoldDB" id="A0A5J4QN37"/>
<sequence length="123" mass="14083">MIIQTAKQVGILGKLIMAGFQGDTSPFYCLMDVLCIASQREGFGLVAAEAMFHKLSVIATNVEAVEEIIKDGINGWIIEPVRKEELYEKIRYIIDLNTKRKKNRKRSSRIFFRKPYKAIDETL</sequence>
<organism evidence="2">
    <name type="scientific">termite gut metagenome</name>
    <dbReference type="NCBI Taxonomy" id="433724"/>
    <lineage>
        <taxon>unclassified sequences</taxon>
        <taxon>metagenomes</taxon>
        <taxon>organismal metagenomes</taxon>
    </lineage>
</organism>
<dbReference type="SUPFAM" id="SSF53756">
    <property type="entry name" value="UDP-Glycosyltransferase/glycogen phosphorylase"/>
    <property type="match status" value="1"/>
</dbReference>
<dbReference type="EC" id="2.4.1.-" evidence="2"/>
<dbReference type="PANTHER" id="PTHR12526">
    <property type="entry name" value="GLYCOSYLTRANSFERASE"/>
    <property type="match status" value="1"/>
</dbReference>
<dbReference type="Gene3D" id="3.40.50.2000">
    <property type="entry name" value="Glycogen Phosphorylase B"/>
    <property type="match status" value="1"/>
</dbReference>
<gene>
    <name evidence="2" type="ORF">EZS27_028098</name>
</gene>
<protein>
    <submittedName>
        <fullName evidence="2">N-acetyl-alpha-D-glucosaminyl L-malate synthase</fullName>
        <ecNumber evidence="2">2.4.1.-</ecNumber>
    </submittedName>
</protein>
<dbReference type="Pfam" id="PF00534">
    <property type="entry name" value="Glycos_transf_1"/>
    <property type="match status" value="1"/>
</dbReference>
<dbReference type="GO" id="GO:0016757">
    <property type="term" value="F:glycosyltransferase activity"/>
    <property type="evidence" value="ECO:0007669"/>
    <property type="project" value="UniProtKB-KW"/>
</dbReference>
<reference evidence="2" key="1">
    <citation type="submission" date="2019-03" db="EMBL/GenBank/DDBJ databases">
        <title>Single cell metagenomics reveals metabolic interactions within the superorganism composed of flagellate Streblomastix strix and complex community of Bacteroidetes bacteria on its surface.</title>
        <authorList>
            <person name="Treitli S.C."/>
            <person name="Kolisko M."/>
            <person name="Husnik F."/>
            <person name="Keeling P."/>
            <person name="Hampl V."/>
        </authorList>
    </citation>
    <scope>NUCLEOTIDE SEQUENCE</scope>
    <source>
        <strain evidence="2">STM</strain>
    </source>
</reference>
<proteinExistence type="predicted"/>
<feature type="domain" description="Glycosyl transferase family 1" evidence="1">
    <location>
        <begin position="4"/>
        <end position="106"/>
    </location>
</feature>